<reference evidence="2 3" key="1">
    <citation type="submission" date="2016-05" db="EMBL/GenBank/DDBJ databases">
        <title>Genomic and physiological characterization of Planctopirus sp. isolated from fresh water lake.</title>
        <authorList>
            <person name="Subhash Y."/>
            <person name="Ramana C."/>
        </authorList>
    </citation>
    <scope>NUCLEOTIDE SEQUENCE [LARGE SCALE GENOMIC DNA]</scope>
    <source>
        <strain evidence="2 3">JC280</strain>
    </source>
</reference>
<dbReference type="AlphaFoldDB" id="A0A1C3E6W2"/>
<organism evidence="2 3">
    <name type="scientific">Planctopirus hydrillae</name>
    <dbReference type="NCBI Taxonomy" id="1841610"/>
    <lineage>
        <taxon>Bacteria</taxon>
        <taxon>Pseudomonadati</taxon>
        <taxon>Planctomycetota</taxon>
        <taxon>Planctomycetia</taxon>
        <taxon>Planctomycetales</taxon>
        <taxon>Planctomycetaceae</taxon>
        <taxon>Planctopirus</taxon>
    </lineage>
</organism>
<dbReference type="EMBL" id="LYDR01000150">
    <property type="protein sequence ID" value="ODA28988.1"/>
    <property type="molecule type" value="Genomic_DNA"/>
</dbReference>
<sequence length="169" mass="18366">MLAQNQQSWLLVKFTPRRAMAGMLWISLSASSSSCFMMPDYHQPGGFSSTYYKALQYHQHTAMGTTGHDTVVPGTPPPGMHLPVEAPSGSQSQSGNLPQDGIVDPSMAQSPHYGATPKSGYNFGFSWPDFTPPQPPVGHDTATRQKSYLQFTQPSQNTDSSASSKRKKS</sequence>
<feature type="compositionally biased region" description="Polar residues" evidence="1">
    <location>
        <begin position="88"/>
        <end position="97"/>
    </location>
</feature>
<name>A0A1C3E6W2_9PLAN</name>
<dbReference type="STRING" id="1841610.A6X21_10935"/>
<dbReference type="Proteomes" id="UP000094828">
    <property type="component" value="Unassembled WGS sequence"/>
</dbReference>
<proteinExistence type="predicted"/>
<dbReference type="OrthoDB" id="213805at2"/>
<gene>
    <name evidence="2" type="ORF">A6X21_10935</name>
</gene>
<accession>A0A1C3E6W2</accession>
<comment type="caution">
    <text evidence="2">The sequence shown here is derived from an EMBL/GenBank/DDBJ whole genome shotgun (WGS) entry which is preliminary data.</text>
</comment>
<evidence type="ECO:0000256" key="1">
    <source>
        <dbReference type="SAM" id="MobiDB-lite"/>
    </source>
</evidence>
<keyword evidence="3" id="KW-1185">Reference proteome</keyword>
<feature type="region of interest" description="Disordered" evidence="1">
    <location>
        <begin position="75"/>
        <end position="169"/>
    </location>
</feature>
<evidence type="ECO:0000313" key="3">
    <source>
        <dbReference type="Proteomes" id="UP000094828"/>
    </source>
</evidence>
<dbReference type="RefSeq" id="WP_068850892.1">
    <property type="nucleotide sequence ID" value="NZ_LYDR01000150.1"/>
</dbReference>
<feature type="compositionally biased region" description="Polar residues" evidence="1">
    <location>
        <begin position="144"/>
        <end position="163"/>
    </location>
</feature>
<protein>
    <submittedName>
        <fullName evidence="2">Uncharacterized protein</fullName>
    </submittedName>
</protein>
<evidence type="ECO:0000313" key="2">
    <source>
        <dbReference type="EMBL" id="ODA28988.1"/>
    </source>
</evidence>